<reference evidence="2 3" key="1">
    <citation type="submission" date="2024-11" db="EMBL/GenBank/DDBJ databases">
        <title>A near-complete genome assembly of Cinchona calisaya.</title>
        <authorList>
            <person name="Lian D.C."/>
            <person name="Zhao X.W."/>
            <person name="Wei L."/>
        </authorList>
    </citation>
    <scope>NUCLEOTIDE SEQUENCE [LARGE SCALE GENOMIC DNA]</scope>
    <source>
        <tissue evidence="2">Nenye</tissue>
    </source>
</reference>
<name>A0ABD2YGW5_9GENT</name>
<dbReference type="EMBL" id="JBJUIK010000013">
    <property type="protein sequence ID" value="KAL3506638.1"/>
    <property type="molecule type" value="Genomic_DNA"/>
</dbReference>
<protein>
    <recommendedName>
        <fullName evidence="4">Kelch repeat type 1</fullName>
    </recommendedName>
</protein>
<dbReference type="AlphaFoldDB" id="A0ABD2YGW5"/>
<keyword evidence="3" id="KW-1185">Reference proteome</keyword>
<organism evidence="2 3">
    <name type="scientific">Cinchona calisaya</name>
    <dbReference type="NCBI Taxonomy" id="153742"/>
    <lineage>
        <taxon>Eukaryota</taxon>
        <taxon>Viridiplantae</taxon>
        <taxon>Streptophyta</taxon>
        <taxon>Embryophyta</taxon>
        <taxon>Tracheophyta</taxon>
        <taxon>Spermatophyta</taxon>
        <taxon>Magnoliopsida</taxon>
        <taxon>eudicotyledons</taxon>
        <taxon>Gunneridae</taxon>
        <taxon>Pentapetalae</taxon>
        <taxon>asterids</taxon>
        <taxon>lamiids</taxon>
        <taxon>Gentianales</taxon>
        <taxon>Rubiaceae</taxon>
        <taxon>Cinchonoideae</taxon>
        <taxon>Cinchoneae</taxon>
        <taxon>Cinchona</taxon>
    </lineage>
</organism>
<evidence type="ECO:0000313" key="2">
    <source>
        <dbReference type="EMBL" id="KAL3506638.1"/>
    </source>
</evidence>
<proteinExistence type="predicted"/>
<comment type="caution">
    <text evidence="2">The sequence shown here is derived from an EMBL/GenBank/DDBJ whole genome shotgun (WGS) entry which is preliminary data.</text>
</comment>
<dbReference type="InterPro" id="IPR050354">
    <property type="entry name" value="F-box/kelch-repeat_ARATH"/>
</dbReference>
<dbReference type="SUPFAM" id="SSF117281">
    <property type="entry name" value="Kelch motif"/>
    <property type="match status" value="1"/>
</dbReference>
<dbReference type="PANTHER" id="PTHR24414">
    <property type="entry name" value="F-BOX/KELCH-REPEAT PROTEIN SKIP4"/>
    <property type="match status" value="1"/>
</dbReference>
<evidence type="ECO:0000256" key="1">
    <source>
        <dbReference type="SAM" id="MobiDB-lite"/>
    </source>
</evidence>
<accession>A0ABD2YGW5</accession>
<feature type="region of interest" description="Disordered" evidence="1">
    <location>
        <begin position="1"/>
        <end position="21"/>
    </location>
</feature>
<dbReference type="PANTHER" id="PTHR24414:SF23">
    <property type="entry name" value="F-BOX_KELCH-REPEAT PROTEIN SKIP6"/>
    <property type="match status" value="1"/>
</dbReference>
<dbReference type="Pfam" id="PF07893">
    <property type="entry name" value="DUF1668"/>
    <property type="match status" value="1"/>
</dbReference>
<sequence length="464" mass="52568">MAAAATKSSSDQLQHPQRPPLSESMENIALAKSAFKCEEHLFSRFKEAGENSIPCLDESGQHTSLRKQSAVKMSLSKKCFFVCFMSYDSSGEAVLYSIWSVPLSVLLGDPNESPRKCEKLEFLHSWAHRYESFGRSCIALGTRLYYLGGEDRDDRNSFTPFSGYFLSHDLLYFDLCEMQNQCSCSSYSFGYMVHRLPRMQSGKAKPIVVEIGGKLYVLAGAPYNCDSIPNPSFEVFDPCDNSWSTLESPPLLVRSSKYFVGGNREHLSFVVIGNRLCVSSEHASFAYDIMENKWEACKLFDDFRPCYRGLHSSYSFRGNVLGRNPWERNADEIVCGPPFAFAGGAILYDEDILICVEPFSYPVIAYQMVDGKVFRKQELLPEIIPRTSFFSLVQLGEGYFCYTYSMDPKEDDEPNLSIVSFEVSKVGGVVKDDGAAKFLEVRVMRKLKQRIELDFFSPEYSFTF</sequence>
<feature type="compositionally biased region" description="Polar residues" evidence="1">
    <location>
        <begin position="1"/>
        <end position="15"/>
    </location>
</feature>
<evidence type="ECO:0000313" key="3">
    <source>
        <dbReference type="Proteomes" id="UP001630127"/>
    </source>
</evidence>
<dbReference type="InterPro" id="IPR015915">
    <property type="entry name" value="Kelch-typ_b-propeller"/>
</dbReference>
<evidence type="ECO:0008006" key="4">
    <source>
        <dbReference type="Google" id="ProtNLM"/>
    </source>
</evidence>
<gene>
    <name evidence="2" type="ORF">ACH5RR_032020</name>
</gene>
<dbReference type="InterPro" id="IPR012871">
    <property type="entry name" value="DUF1668_ORYSA"/>
</dbReference>
<dbReference type="Proteomes" id="UP001630127">
    <property type="component" value="Unassembled WGS sequence"/>
</dbReference>
<dbReference type="Gene3D" id="2.120.10.80">
    <property type="entry name" value="Kelch-type beta propeller"/>
    <property type="match status" value="1"/>
</dbReference>